<organism evidence="12 13">
    <name type="scientific">Extremus antarcticus</name>
    <dbReference type="NCBI Taxonomy" id="702011"/>
    <lineage>
        <taxon>Eukaryota</taxon>
        <taxon>Fungi</taxon>
        <taxon>Dikarya</taxon>
        <taxon>Ascomycota</taxon>
        <taxon>Pezizomycotina</taxon>
        <taxon>Dothideomycetes</taxon>
        <taxon>Dothideomycetidae</taxon>
        <taxon>Mycosphaerellales</taxon>
        <taxon>Extremaceae</taxon>
        <taxon>Extremus</taxon>
    </lineage>
</organism>
<dbReference type="Pfam" id="PF00702">
    <property type="entry name" value="Hydrolase"/>
    <property type="match status" value="1"/>
</dbReference>
<dbReference type="Gene3D" id="2.70.150.10">
    <property type="entry name" value="Calcium-transporting ATPase, cytoplasmic transduction domain A"/>
    <property type="match status" value="1"/>
</dbReference>
<comment type="subcellular location">
    <subcellularLocation>
        <location evidence="1">Membrane</location>
        <topology evidence="1">Multi-pass membrane protein</topology>
    </subcellularLocation>
</comment>
<dbReference type="Proteomes" id="UP001271007">
    <property type="component" value="Unassembled WGS sequence"/>
</dbReference>
<dbReference type="InterPro" id="IPR036412">
    <property type="entry name" value="HAD-like_sf"/>
</dbReference>
<dbReference type="NCBIfam" id="TIGR01494">
    <property type="entry name" value="ATPase_P-type"/>
    <property type="match status" value="1"/>
</dbReference>
<evidence type="ECO:0000256" key="5">
    <source>
        <dbReference type="ARBA" id="ARBA00022741"/>
    </source>
</evidence>
<keyword evidence="3 10" id="KW-0812">Transmembrane</keyword>
<dbReference type="InterPro" id="IPR059000">
    <property type="entry name" value="ATPase_P-type_domA"/>
</dbReference>
<evidence type="ECO:0000313" key="12">
    <source>
        <dbReference type="EMBL" id="KAK3046919.1"/>
    </source>
</evidence>
<dbReference type="SUPFAM" id="SSF81653">
    <property type="entry name" value="Calcium ATPase, transduction domain A"/>
    <property type="match status" value="1"/>
</dbReference>
<evidence type="ECO:0000313" key="13">
    <source>
        <dbReference type="Proteomes" id="UP001271007"/>
    </source>
</evidence>
<keyword evidence="13" id="KW-1185">Reference proteome</keyword>
<dbReference type="SUPFAM" id="SSF81660">
    <property type="entry name" value="Metal cation-transporting ATPase, ATP-binding domain N"/>
    <property type="match status" value="1"/>
</dbReference>
<dbReference type="Gene3D" id="3.40.1110.10">
    <property type="entry name" value="Calcium-transporting ATPase, cytoplasmic domain N"/>
    <property type="match status" value="1"/>
</dbReference>
<dbReference type="Pfam" id="PF00122">
    <property type="entry name" value="E1-E2_ATPase"/>
    <property type="match status" value="1"/>
</dbReference>
<evidence type="ECO:0000256" key="4">
    <source>
        <dbReference type="ARBA" id="ARBA00022723"/>
    </source>
</evidence>
<accession>A0AAJ0G7P8</accession>
<dbReference type="GO" id="GO:0043682">
    <property type="term" value="F:P-type divalent copper transporter activity"/>
    <property type="evidence" value="ECO:0007669"/>
    <property type="project" value="TreeGrafter"/>
</dbReference>
<keyword evidence="8 10" id="KW-1133">Transmembrane helix</keyword>
<dbReference type="GO" id="GO:0016887">
    <property type="term" value="F:ATP hydrolysis activity"/>
    <property type="evidence" value="ECO:0007669"/>
    <property type="project" value="InterPro"/>
</dbReference>
<dbReference type="GO" id="GO:0016020">
    <property type="term" value="C:membrane"/>
    <property type="evidence" value="ECO:0007669"/>
    <property type="project" value="UniProtKB-SubCell"/>
</dbReference>
<sequence length="762" mass="83134">MSQLIKACEFLDLGIIKAQYNIFDNGPDDDLIETEGPNHIQDLSRWLDLRSLHCSNRERRIEAQWRRKDRSLVAAEIIATIESLGYGAKAGERTAQQNLEPIEHREKIQRLRKAFANAAVVASMISGLETVLWLPLSLLTARLLGFAVAGLAVWTQMFDAIVIHRAAWRRGLTASLTMDSLVMILGGRLLDVILQKQSTVTFAQLYQLQEKSMYVRLVRSAVRSIEQEQTVDAATLIPRDEIRIGSGSIIPCDCYVLSGETLVDQATMTGESKPASKKPGDALLSGTNNLSFEVIAVVTKPQEDSALESLISSISNATENSSSSKQTDILILRFATGILALTVICFLFTLTSRWGSTSPSLALNAACERAMAILASACPCALGLATPTAVIAGLDAAQRRGVVVKRGFDTLQARSRLTHIVLDKTGTLTTGQLSVSGMQGCFGELQRTLLCIAEREEAGIHPVAGAVFRWAFASLNEEQRRLVHDAIVVKTPNESSNGVTCRIRLRPGENWSKEAKDTTLVHIAISHLYTGHLNLNDTLRPSAPSVIRHLQHNLHLNISMLTGDVQSEAERIAHALSIPVLASQTLPLQKQAFIQALRESSSHNTVAMLGDGLNDAPALAAADVRIALSTPSASAAARTTNAQTADILFTSPSLSRLPELLEIAQRTVRQASWNLRWAVGYNVLAVSLAMGVAEPVGVRVDAARAGTMMAMSSISVLGWSLWLRRELTGVEWRGGKGEGEGEWRKMCWRRACLGGFWWCLWE</sequence>
<dbReference type="EMBL" id="JAWDJX010000075">
    <property type="protein sequence ID" value="KAK3046919.1"/>
    <property type="molecule type" value="Genomic_DNA"/>
</dbReference>
<evidence type="ECO:0000256" key="10">
    <source>
        <dbReference type="RuleBase" id="RU362081"/>
    </source>
</evidence>
<dbReference type="InterPro" id="IPR027256">
    <property type="entry name" value="P-typ_ATPase_IB"/>
</dbReference>
<feature type="transmembrane region" description="Helical" evidence="10">
    <location>
        <begin position="705"/>
        <end position="723"/>
    </location>
</feature>
<dbReference type="GO" id="GO:0055070">
    <property type="term" value="P:copper ion homeostasis"/>
    <property type="evidence" value="ECO:0007669"/>
    <property type="project" value="TreeGrafter"/>
</dbReference>
<evidence type="ECO:0000256" key="8">
    <source>
        <dbReference type="ARBA" id="ARBA00022989"/>
    </source>
</evidence>
<keyword evidence="5 10" id="KW-0547">Nucleotide-binding</keyword>
<evidence type="ECO:0000259" key="11">
    <source>
        <dbReference type="Pfam" id="PF00122"/>
    </source>
</evidence>
<dbReference type="Gene3D" id="3.40.50.1000">
    <property type="entry name" value="HAD superfamily/HAD-like"/>
    <property type="match status" value="1"/>
</dbReference>
<dbReference type="GO" id="GO:0005507">
    <property type="term" value="F:copper ion binding"/>
    <property type="evidence" value="ECO:0007669"/>
    <property type="project" value="TreeGrafter"/>
</dbReference>
<reference evidence="12" key="1">
    <citation type="submission" date="2023-04" db="EMBL/GenBank/DDBJ databases">
        <title>Black Yeasts Isolated from many extreme environments.</title>
        <authorList>
            <person name="Coleine C."/>
            <person name="Stajich J.E."/>
            <person name="Selbmann L."/>
        </authorList>
    </citation>
    <scope>NUCLEOTIDE SEQUENCE</scope>
    <source>
        <strain evidence="12">CCFEE 5312</strain>
    </source>
</reference>
<dbReference type="AlphaFoldDB" id="A0AAJ0G7P8"/>
<evidence type="ECO:0000256" key="2">
    <source>
        <dbReference type="ARBA" id="ARBA00006024"/>
    </source>
</evidence>
<keyword evidence="7" id="KW-1278">Translocase</keyword>
<feature type="transmembrane region" description="Helical" evidence="10">
    <location>
        <begin position="330"/>
        <end position="350"/>
    </location>
</feature>
<dbReference type="PRINTS" id="PR00119">
    <property type="entry name" value="CATATPASE"/>
</dbReference>
<evidence type="ECO:0000256" key="3">
    <source>
        <dbReference type="ARBA" id="ARBA00022692"/>
    </source>
</evidence>
<keyword evidence="4 10" id="KW-0479">Metal-binding</keyword>
<evidence type="ECO:0000256" key="7">
    <source>
        <dbReference type="ARBA" id="ARBA00022967"/>
    </source>
</evidence>
<feature type="transmembrane region" description="Helical" evidence="10">
    <location>
        <begin position="675"/>
        <end position="693"/>
    </location>
</feature>
<feature type="transmembrane region" description="Helical" evidence="10">
    <location>
        <begin position="370"/>
        <end position="397"/>
    </location>
</feature>
<comment type="caution">
    <text evidence="12">The sequence shown here is derived from an EMBL/GenBank/DDBJ whole genome shotgun (WGS) entry which is preliminary data.</text>
</comment>
<protein>
    <recommendedName>
        <fullName evidence="11">P-type ATPase A domain-containing protein</fullName>
    </recommendedName>
</protein>
<dbReference type="GO" id="GO:0005524">
    <property type="term" value="F:ATP binding"/>
    <property type="evidence" value="ECO:0007669"/>
    <property type="project" value="UniProtKB-UniRule"/>
</dbReference>
<feature type="domain" description="P-type ATPase A" evidence="11">
    <location>
        <begin position="224"/>
        <end position="314"/>
    </location>
</feature>
<gene>
    <name evidence="12" type="ORF">LTR09_011670</name>
</gene>
<name>A0AAJ0G7P8_9PEZI</name>
<evidence type="ECO:0000256" key="1">
    <source>
        <dbReference type="ARBA" id="ARBA00004141"/>
    </source>
</evidence>
<dbReference type="InterPro" id="IPR023299">
    <property type="entry name" value="ATPase_P-typ_cyto_dom_N"/>
</dbReference>
<evidence type="ECO:0000256" key="6">
    <source>
        <dbReference type="ARBA" id="ARBA00022840"/>
    </source>
</evidence>
<dbReference type="InterPro" id="IPR018303">
    <property type="entry name" value="ATPase_P-typ_P_site"/>
</dbReference>
<dbReference type="PANTHER" id="PTHR43520:SF32">
    <property type="entry name" value="COPPER RESISTANCE P-TYPE ATPASE (EUROFUNG)"/>
    <property type="match status" value="1"/>
</dbReference>
<dbReference type="PANTHER" id="PTHR43520">
    <property type="entry name" value="ATP7, ISOFORM B"/>
    <property type="match status" value="1"/>
</dbReference>
<dbReference type="PROSITE" id="PS00154">
    <property type="entry name" value="ATPASE_E1_E2"/>
    <property type="match status" value="1"/>
</dbReference>
<proteinExistence type="inferred from homology"/>
<keyword evidence="6 10" id="KW-0067">ATP-binding</keyword>
<feature type="transmembrane region" description="Helical" evidence="10">
    <location>
        <begin position="114"/>
        <end position="136"/>
    </location>
</feature>
<dbReference type="SUPFAM" id="SSF56784">
    <property type="entry name" value="HAD-like"/>
    <property type="match status" value="1"/>
</dbReference>
<evidence type="ECO:0000256" key="9">
    <source>
        <dbReference type="ARBA" id="ARBA00023136"/>
    </source>
</evidence>
<dbReference type="InterPro" id="IPR008250">
    <property type="entry name" value="ATPase_P-typ_transduc_dom_A_sf"/>
</dbReference>
<feature type="transmembrane region" description="Helical" evidence="10">
    <location>
        <begin position="142"/>
        <end position="163"/>
    </location>
</feature>
<dbReference type="NCBIfam" id="TIGR01525">
    <property type="entry name" value="ATPase-IB_hvy"/>
    <property type="match status" value="1"/>
</dbReference>
<keyword evidence="9 10" id="KW-0472">Membrane</keyword>
<comment type="similarity">
    <text evidence="2 10">Belongs to the cation transport ATPase (P-type) (TC 3.A.3) family. Type IB subfamily.</text>
</comment>
<dbReference type="InterPro" id="IPR023214">
    <property type="entry name" value="HAD_sf"/>
</dbReference>
<dbReference type="InterPro" id="IPR001757">
    <property type="entry name" value="P_typ_ATPase"/>
</dbReference>